<dbReference type="Proteomes" id="UP000092177">
    <property type="component" value="Chromosome 4"/>
</dbReference>
<dbReference type="GO" id="GO:0016747">
    <property type="term" value="F:acyltransferase activity, transferring groups other than amino-acyl groups"/>
    <property type="evidence" value="ECO:0007669"/>
    <property type="project" value="TreeGrafter"/>
</dbReference>
<dbReference type="VEuPathDB" id="FungiDB:CH63R_06530"/>
<organism evidence="3 4">
    <name type="scientific">Colletotrichum higginsianum (strain IMI 349063)</name>
    <name type="common">Crucifer anthracnose fungus</name>
    <dbReference type="NCBI Taxonomy" id="759273"/>
    <lineage>
        <taxon>Eukaryota</taxon>
        <taxon>Fungi</taxon>
        <taxon>Dikarya</taxon>
        <taxon>Ascomycota</taxon>
        <taxon>Pezizomycotina</taxon>
        <taxon>Sordariomycetes</taxon>
        <taxon>Hypocreomycetidae</taxon>
        <taxon>Glomerellales</taxon>
        <taxon>Glomerellaceae</taxon>
        <taxon>Colletotrichum</taxon>
        <taxon>Colletotrichum destructivum species complex</taxon>
    </lineage>
</organism>
<dbReference type="OrthoDB" id="4795434at2759"/>
<evidence type="ECO:0000313" key="4">
    <source>
        <dbReference type="Proteomes" id="UP000092177"/>
    </source>
</evidence>
<dbReference type="RefSeq" id="XP_018159355.1">
    <property type="nucleotide sequence ID" value="XM_018301505.1"/>
</dbReference>
<dbReference type="AlphaFoldDB" id="A0A1B7YGB2"/>
<dbReference type="PANTHER" id="PTHR31642">
    <property type="entry name" value="TRICHOTHECENE 3-O-ACETYLTRANSFERASE"/>
    <property type="match status" value="1"/>
</dbReference>
<accession>A0A1B7YGB2</accession>
<dbReference type="EMBL" id="LTAN01000004">
    <property type="protein sequence ID" value="OBR10838.1"/>
    <property type="molecule type" value="Genomic_DNA"/>
</dbReference>
<dbReference type="InterPro" id="IPR023213">
    <property type="entry name" value="CAT-like_dom_sf"/>
</dbReference>
<dbReference type="PANTHER" id="PTHR31642:SF310">
    <property type="entry name" value="FATTY ALCOHOL:CAFFEOYL-COA ACYLTRANSFERASE"/>
    <property type="match status" value="1"/>
</dbReference>
<evidence type="ECO:0000256" key="1">
    <source>
        <dbReference type="ARBA" id="ARBA00022679"/>
    </source>
</evidence>
<reference evidence="4" key="1">
    <citation type="journal article" date="2017" name="BMC Genomics">
        <title>Gapless genome assembly of Colletotrichum higginsianum reveals chromosome structure and association of transposable elements with secondary metabolite gene clusters.</title>
        <authorList>
            <person name="Dallery J.-F."/>
            <person name="Lapalu N."/>
            <person name="Zampounis A."/>
            <person name="Pigne S."/>
            <person name="Luyten I."/>
            <person name="Amselem J."/>
            <person name="Wittenberg A.H.J."/>
            <person name="Zhou S."/>
            <person name="de Queiroz M.V."/>
            <person name="Robin G.P."/>
            <person name="Auger A."/>
            <person name="Hainaut M."/>
            <person name="Henrissat B."/>
            <person name="Kim K.-T."/>
            <person name="Lee Y.-H."/>
            <person name="Lespinet O."/>
            <person name="Schwartz D.C."/>
            <person name="Thon M.R."/>
            <person name="O'Connell R.J."/>
        </authorList>
    </citation>
    <scope>NUCLEOTIDE SEQUENCE [LARGE SCALE GENOMIC DNA]</scope>
    <source>
        <strain evidence="4">IMI 349063</strain>
    </source>
</reference>
<dbReference type="InterPro" id="IPR054710">
    <property type="entry name" value="Tri101-like_N"/>
</dbReference>
<keyword evidence="1" id="KW-0808">Transferase</keyword>
<dbReference type="Pfam" id="PF02458">
    <property type="entry name" value="Transferase"/>
    <property type="match status" value="1"/>
</dbReference>
<dbReference type="Gene3D" id="3.30.559.10">
    <property type="entry name" value="Chloramphenicol acetyltransferase-like domain"/>
    <property type="match status" value="2"/>
</dbReference>
<dbReference type="InterPro" id="IPR050317">
    <property type="entry name" value="Plant_Fungal_Acyltransferase"/>
</dbReference>
<sequence>MANLWTLGPLDDIMPDIDNCHVLCFPCPNHHQPRTGAVLRHAYGRLVKETPVLGGFILPCNDGTSRPGTKTLQAPDSKPELEVKNATEEVNLSYQELKALGMPRRYLPPSLVMPSRATSDSGNRRTTAARATFVDGGCFLAFNTSHALMDGTSVINVMAALAKHAADICIAANDDEVLPDANTGPEPGLTPRFGPTTSDLETLNPNVPSSRYDTLKRNPRSWQMLGLDYRPREESSTVLAAKLPPMDPVTRILSISNDGIQRLKDRCSAEAAANDPAQWVSTADSLAAILWTSIVRARTRNPEQNAGEATLSTLMTAMDVRRLLQPPISSTYLGNGVLYTRSESTTQELSGPLSWGSVAQLVRASLREHQKPEVMRETLELAASIPDVSALGLLYPTWLANDIVLSSIYGLGFYELNWGRTFGGQETADFFRFPLGIFDGICFVLPRRRDGSAEIQVTMHKEHMQNLLDDVEFRSFFTDVVSED</sequence>
<evidence type="ECO:0000313" key="3">
    <source>
        <dbReference type="EMBL" id="OBR10838.1"/>
    </source>
</evidence>
<proteinExistence type="predicted"/>
<feature type="domain" description="Trichothecene 3-O-acetyltransferase-like N-terminal" evidence="2">
    <location>
        <begin position="23"/>
        <end position="163"/>
    </location>
</feature>
<evidence type="ECO:0000259" key="2">
    <source>
        <dbReference type="Pfam" id="PF22664"/>
    </source>
</evidence>
<dbReference type="GeneID" id="28865612"/>
<comment type="caution">
    <text evidence="3">The sequence shown here is derived from an EMBL/GenBank/DDBJ whole genome shotgun (WGS) entry which is preliminary data.</text>
</comment>
<name>A0A1B7YGB2_COLHI</name>
<dbReference type="KEGG" id="chig:CH63R_06530"/>
<protein>
    <submittedName>
        <fullName evidence="3">Cytochrome P450 82A2</fullName>
    </submittedName>
</protein>
<gene>
    <name evidence="3" type="ORF">CH63R_06530</name>
</gene>
<keyword evidence="4" id="KW-1185">Reference proteome</keyword>
<dbReference type="Pfam" id="PF22664">
    <property type="entry name" value="TRI-like_N"/>
    <property type="match status" value="1"/>
</dbReference>